<keyword evidence="1" id="KW-0812">Transmembrane</keyword>
<accession>A0A0L0P984</accession>
<dbReference type="AlphaFoldDB" id="A0A0L0P984"/>
<keyword evidence="1" id="KW-1133">Transmembrane helix</keyword>
<evidence type="ECO:0000313" key="2">
    <source>
        <dbReference type="EMBL" id="KNE02795.1"/>
    </source>
</evidence>
<protein>
    <submittedName>
        <fullName evidence="2">Uncharacterized protein</fullName>
    </submittedName>
</protein>
<organism evidence="2 3">
    <name type="scientific">Candidozyma auris</name>
    <name type="common">Yeast</name>
    <name type="synonym">Candida auris</name>
    <dbReference type="NCBI Taxonomy" id="498019"/>
    <lineage>
        <taxon>Eukaryota</taxon>
        <taxon>Fungi</taxon>
        <taxon>Dikarya</taxon>
        <taxon>Ascomycota</taxon>
        <taxon>Saccharomycotina</taxon>
        <taxon>Pichiomycetes</taxon>
        <taxon>Metschnikowiaceae</taxon>
        <taxon>Candidozyma</taxon>
    </lineage>
</organism>
<dbReference type="EMBL" id="LGST01000002">
    <property type="protein sequence ID" value="KNE02795.1"/>
    <property type="molecule type" value="Genomic_DNA"/>
</dbReference>
<comment type="caution">
    <text evidence="2">The sequence shown here is derived from an EMBL/GenBank/DDBJ whole genome shotgun (WGS) entry which is preliminary data.</text>
</comment>
<dbReference type="VEuPathDB" id="FungiDB:QG37_00173"/>
<evidence type="ECO:0000256" key="1">
    <source>
        <dbReference type="SAM" id="Phobius"/>
    </source>
</evidence>
<feature type="transmembrane region" description="Helical" evidence="1">
    <location>
        <begin position="37"/>
        <end position="61"/>
    </location>
</feature>
<reference evidence="3" key="1">
    <citation type="journal article" date="2015" name="BMC Genomics">
        <title>Draft genome of a commonly misdiagnosed multidrug resistant pathogen Candida auris.</title>
        <authorList>
            <person name="Chatterjee S."/>
            <person name="Alampalli S.V."/>
            <person name="Nageshan R.K."/>
            <person name="Chettiar S.T."/>
            <person name="Joshi S."/>
            <person name="Tatu U.S."/>
        </authorList>
    </citation>
    <scope>NUCLEOTIDE SEQUENCE [LARGE SCALE GENOMIC DNA]</scope>
    <source>
        <strain evidence="3">6684</strain>
    </source>
</reference>
<gene>
    <name evidence="2" type="ORF">QG37_00173</name>
</gene>
<dbReference type="Proteomes" id="UP000037122">
    <property type="component" value="Unassembled WGS sequence"/>
</dbReference>
<keyword evidence="1" id="KW-0472">Membrane</keyword>
<sequence length="100" mass="11142">MLLGIKTNVVHVRGKQCLTDLGSRFDLTVRYSSLLGLIHLLLEAATSTLNYGTFLFGLFTVRQPAMNFHKLLDPSMYDTAEHINGRSPLKELIKAGKVHS</sequence>
<proteinExistence type="predicted"/>
<name>A0A0L0P984_CANAR</name>
<evidence type="ECO:0000313" key="3">
    <source>
        <dbReference type="Proteomes" id="UP000037122"/>
    </source>
</evidence>